<evidence type="ECO:0000256" key="1">
    <source>
        <dbReference type="PROSITE-ProRule" id="PRU00023"/>
    </source>
</evidence>
<dbReference type="InterPro" id="IPR002110">
    <property type="entry name" value="Ankyrin_rpt"/>
</dbReference>
<dbReference type="SUPFAM" id="SSF48403">
    <property type="entry name" value="Ankyrin repeat"/>
    <property type="match status" value="1"/>
</dbReference>
<accession>A0A8K0X3J2</accession>
<dbReference type="SMART" id="SM00248">
    <property type="entry name" value="ANK"/>
    <property type="match status" value="1"/>
</dbReference>
<gene>
    <name evidence="2" type="ORF">B0T11DRAFT_281362</name>
</gene>
<protein>
    <recommendedName>
        <fullName evidence="4">Ankyrin repeat protein</fullName>
    </recommendedName>
</protein>
<comment type="caution">
    <text evidence="2">The sequence shown here is derived from an EMBL/GenBank/DDBJ whole genome shotgun (WGS) entry which is preliminary data.</text>
</comment>
<evidence type="ECO:0000313" key="3">
    <source>
        <dbReference type="Proteomes" id="UP000813385"/>
    </source>
</evidence>
<evidence type="ECO:0008006" key="4">
    <source>
        <dbReference type="Google" id="ProtNLM"/>
    </source>
</evidence>
<sequence length="80" mass="9503">MPMYREDKVPYQTPLHVAAERGHAGVVEWLIQHGAKASYDYLHQEPLDLARREGHENVVDVFKRHPECRASTPWFWKSWF</sequence>
<dbReference type="OrthoDB" id="4837942at2759"/>
<dbReference type="Pfam" id="PF12796">
    <property type="entry name" value="Ank_2"/>
    <property type="match status" value="1"/>
</dbReference>
<dbReference type="PROSITE" id="PS50297">
    <property type="entry name" value="ANK_REP_REGION"/>
    <property type="match status" value="1"/>
</dbReference>
<name>A0A8K0X3J2_9PEZI</name>
<dbReference type="InterPro" id="IPR036770">
    <property type="entry name" value="Ankyrin_rpt-contain_sf"/>
</dbReference>
<keyword evidence="1" id="KW-0040">ANK repeat</keyword>
<reference evidence="2" key="1">
    <citation type="journal article" date="2021" name="Nat. Commun.">
        <title>Genetic determinants of endophytism in the Arabidopsis root mycobiome.</title>
        <authorList>
            <person name="Mesny F."/>
            <person name="Miyauchi S."/>
            <person name="Thiergart T."/>
            <person name="Pickel B."/>
            <person name="Atanasova L."/>
            <person name="Karlsson M."/>
            <person name="Huettel B."/>
            <person name="Barry K.W."/>
            <person name="Haridas S."/>
            <person name="Chen C."/>
            <person name="Bauer D."/>
            <person name="Andreopoulos W."/>
            <person name="Pangilinan J."/>
            <person name="LaButti K."/>
            <person name="Riley R."/>
            <person name="Lipzen A."/>
            <person name="Clum A."/>
            <person name="Drula E."/>
            <person name="Henrissat B."/>
            <person name="Kohler A."/>
            <person name="Grigoriev I.V."/>
            <person name="Martin F.M."/>
            <person name="Hacquard S."/>
        </authorList>
    </citation>
    <scope>NUCLEOTIDE SEQUENCE</scope>
    <source>
        <strain evidence="2">MPI-CAGE-AT-0016</strain>
    </source>
</reference>
<dbReference type="Gene3D" id="1.25.40.20">
    <property type="entry name" value="Ankyrin repeat-containing domain"/>
    <property type="match status" value="1"/>
</dbReference>
<dbReference type="Proteomes" id="UP000813385">
    <property type="component" value="Unassembled WGS sequence"/>
</dbReference>
<organism evidence="2 3">
    <name type="scientific">Plectosphaerella cucumerina</name>
    <dbReference type="NCBI Taxonomy" id="40658"/>
    <lineage>
        <taxon>Eukaryota</taxon>
        <taxon>Fungi</taxon>
        <taxon>Dikarya</taxon>
        <taxon>Ascomycota</taxon>
        <taxon>Pezizomycotina</taxon>
        <taxon>Sordariomycetes</taxon>
        <taxon>Hypocreomycetidae</taxon>
        <taxon>Glomerellales</taxon>
        <taxon>Plectosphaerellaceae</taxon>
        <taxon>Plectosphaerella</taxon>
    </lineage>
</organism>
<feature type="repeat" description="ANK" evidence="1">
    <location>
        <begin position="10"/>
        <end position="38"/>
    </location>
</feature>
<proteinExistence type="predicted"/>
<dbReference type="PROSITE" id="PS50088">
    <property type="entry name" value="ANK_REPEAT"/>
    <property type="match status" value="1"/>
</dbReference>
<dbReference type="EMBL" id="JAGPXD010000003">
    <property type="protein sequence ID" value="KAH7362757.1"/>
    <property type="molecule type" value="Genomic_DNA"/>
</dbReference>
<dbReference type="AlphaFoldDB" id="A0A8K0X3J2"/>
<evidence type="ECO:0000313" key="2">
    <source>
        <dbReference type="EMBL" id="KAH7362757.1"/>
    </source>
</evidence>
<keyword evidence="3" id="KW-1185">Reference proteome</keyword>